<dbReference type="OrthoDB" id="1097347at2"/>
<dbReference type="PANTHER" id="PTHR30273:SF2">
    <property type="entry name" value="PROTEIN FECR"/>
    <property type="match status" value="1"/>
</dbReference>
<dbReference type="Gene3D" id="3.55.50.30">
    <property type="match status" value="1"/>
</dbReference>
<dbReference type="PANTHER" id="PTHR30273">
    <property type="entry name" value="PERIPLASMIC SIGNAL SENSOR AND SIGMA FACTOR ACTIVATOR FECR-RELATED"/>
    <property type="match status" value="1"/>
</dbReference>
<dbReference type="InterPro" id="IPR012373">
    <property type="entry name" value="Ferrdict_sens_TM"/>
</dbReference>
<keyword evidence="1" id="KW-1133">Transmembrane helix</keyword>
<evidence type="ECO:0000259" key="3">
    <source>
        <dbReference type="Pfam" id="PF16344"/>
    </source>
</evidence>
<sequence>MLDDQKDDIFLSRWMNGELTEQELDEFKSHPEYHYYEKIMRGTDALQVKEYDTDSKLASIKSKRNTVQHKPKKVVNLWPYIGVAASIAIILGIFLFNKDTFYSSGYGEQLAVTLPDGSEMILNAKSTATFDKNDWKENRSVQLTGEAYFKVTKGSTFTVNTKNGEIKVLGTQFNVQSQDDFFEVVCYEGKVSVTNQSTNEILTAGKGFRNIVSIGSENWNSASGKPSWLDNTSSFRSVPLAYVIKELEEQYQLEINTKDINLTIIYTGTFPNNNKEIALNTVFSTLGMKYRILPNGKTVVLEK</sequence>
<evidence type="ECO:0000256" key="1">
    <source>
        <dbReference type="SAM" id="Phobius"/>
    </source>
</evidence>
<dbReference type="RefSeq" id="WP_140594443.1">
    <property type="nucleotide sequence ID" value="NZ_VFWZ01000004.1"/>
</dbReference>
<dbReference type="GO" id="GO:0016989">
    <property type="term" value="F:sigma factor antagonist activity"/>
    <property type="evidence" value="ECO:0007669"/>
    <property type="project" value="TreeGrafter"/>
</dbReference>
<dbReference type="EMBL" id="VFWZ01000004">
    <property type="protein sequence ID" value="TPN85298.1"/>
    <property type="molecule type" value="Genomic_DNA"/>
</dbReference>
<feature type="transmembrane region" description="Helical" evidence="1">
    <location>
        <begin position="77"/>
        <end position="96"/>
    </location>
</feature>
<dbReference type="Pfam" id="PF16344">
    <property type="entry name" value="FecR_C"/>
    <property type="match status" value="1"/>
</dbReference>
<feature type="domain" description="FecR protein" evidence="2">
    <location>
        <begin position="102"/>
        <end position="191"/>
    </location>
</feature>
<dbReference type="InterPro" id="IPR032508">
    <property type="entry name" value="FecR_C"/>
</dbReference>
<dbReference type="InterPro" id="IPR006860">
    <property type="entry name" value="FecR"/>
</dbReference>
<evidence type="ECO:0000313" key="5">
    <source>
        <dbReference type="Proteomes" id="UP000315540"/>
    </source>
</evidence>
<evidence type="ECO:0000259" key="2">
    <source>
        <dbReference type="Pfam" id="PF04773"/>
    </source>
</evidence>
<keyword evidence="5" id="KW-1185">Reference proteome</keyword>
<comment type="caution">
    <text evidence="4">The sequence shown here is derived from an EMBL/GenBank/DDBJ whole genome shotgun (WGS) entry which is preliminary data.</text>
</comment>
<evidence type="ECO:0000313" key="4">
    <source>
        <dbReference type="EMBL" id="TPN85298.1"/>
    </source>
</evidence>
<dbReference type="Gene3D" id="2.60.120.1440">
    <property type="match status" value="1"/>
</dbReference>
<dbReference type="Pfam" id="PF04773">
    <property type="entry name" value="FecR"/>
    <property type="match status" value="1"/>
</dbReference>
<accession>A0A504JBQ2</accession>
<keyword evidence="1" id="KW-0812">Transmembrane</keyword>
<dbReference type="Proteomes" id="UP000315540">
    <property type="component" value="Unassembled WGS sequence"/>
</dbReference>
<feature type="domain" description="Protein FecR C-terminal" evidence="3">
    <location>
        <begin position="234"/>
        <end position="300"/>
    </location>
</feature>
<reference evidence="4 5" key="1">
    <citation type="submission" date="2019-06" db="EMBL/GenBank/DDBJ databases">
        <authorList>
            <person name="Meng X."/>
        </authorList>
    </citation>
    <scope>NUCLEOTIDE SEQUENCE [LARGE SCALE GENOMIC DNA]</scope>
    <source>
        <strain evidence="4 5">M625</strain>
    </source>
</reference>
<organism evidence="4 5">
    <name type="scientific">Aquimarina algicola</name>
    <dbReference type="NCBI Taxonomy" id="2589995"/>
    <lineage>
        <taxon>Bacteria</taxon>
        <taxon>Pseudomonadati</taxon>
        <taxon>Bacteroidota</taxon>
        <taxon>Flavobacteriia</taxon>
        <taxon>Flavobacteriales</taxon>
        <taxon>Flavobacteriaceae</taxon>
        <taxon>Aquimarina</taxon>
    </lineage>
</organism>
<name>A0A504JBQ2_9FLAO</name>
<keyword evidence="1" id="KW-0472">Membrane</keyword>
<gene>
    <name evidence="4" type="ORF">FHK87_14860</name>
</gene>
<dbReference type="PIRSF" id="PIRSF018266">
    <property type="entry name" value="FecR"/>
    <property type="match status" value="1"/>
</dbReference>
<dbReference type="AlphaFoldDB" id="A0A504JBQ2"/>
<proteinExistence type="predicted"/>
<protein>
    <submittedName>
        <fullName evidence="4">DUF4974 domain-containing protein</fullName>
    </submittedName>
</protein>